<keyword evidence="3" id="KW-1185">Reference proteome</keyword>
<evidence type="ECO:0000313" key="3">
    <source>
        <dbReference type="Proteomes" id="UP001302666"/>
    </source>
</evidence>
<organism evidence="2 3">
    <name type="scientific">Tritonibacter scottomollicae</name>
    <name type="common">Epibacterium scottomollicae</name>
    <dbReference type="NCBI Taxonomy" id="483013"/>
    <lineage>
        <taxon>Bacteria</taxon>
        <taxon>Pseudomonadati</taxon>
        <taxon>Pseudomonadota</taxon>
        <taxon>Alphaproteobacteria</taxon>
        <taxon>Rhodobacterales</taxon>
        <taxon>Paracoccaceae</taxon>
        <taxon>Tritonibacter</taxon>
    </lineage>
</organism>
<dbReference type="EMBL" id="CP136704">
    <property type="protein sequence ID" value="WOI31690.1"/>
    <property type="molecule type" value="Genomic_DNA"/>
</dbReference>
<feature type="signal peptide" evidence="1">
    <location>
        <begin position="1"/>
        <end position="22"/>
    </location>
</feature>
<dbReference type="RefSeq" id="WP_317384273.1">
    <property type="nucleotide sequence ID" value="NZ_CP136704.1"/>
</dbReference>
<evidence type="ECO:0000313" key="2">
    <source>
        <dbReference type="EMBL" id="WOI31690.1"/>
    </source>
</evidence>
<protein>
    <submittedName>
        <fullName evidence="2">Acyloxyacyl hydrolase</fullName>
    </submittedName>
</protein>
<dbReference type="Proteomes" id="UP001302666">
    <property type="component" value="Chromosome"/>
</dbReference>
<dbReference type="InterPro" id="IPR018550">
    <property type="entry name" value="Lipid-A_deacylase-rel"/>
</dbReference>
<reference evidence="2 3" key="1">
    <citation type="submission" date="2023-10" db="EMBL/GenBank/DDBJ databases">
        <title>Eight complete genome sequences of bacteria isolated from laboratory stock of Giant Kelp gametophytes.</title>
        <authorList>
            <person name="Tolentino B."/>
            <person name="Nuzhdin S."/>
        </authorList>
    </citation>
    <scope>NUCLEOTIDE SEQUENCE [LARGE SCALE GENOMIC DNA]</scope>
    <source>
        <strain evidence="2 3">LC.270.F.C4</strain>
    </source>
</reference>
<gene>
    <name evidence="2" type="ORF">R1T40_12010</name>
</gene>
<feature type="chain" id="PRO_5045151897" evidence="1">
    <location>
        <begin position="23"/>
        <end position="170"/>
    </location>
</feature>
<name>A0ABZ0HA81_TRISK</name>
<evidence type="ECO:0000256" key="1">
    <source>
        <dbReference type="SAM" id="SignalP"/>
    </source>
</evidence>
<dbReference type="Pfam" id="PF09411">
    <property type="entry name" value="PagL"/>
    <property type="match status" value="1"/>
</dbReference>
<proteinExistence type="predicted"/>
<accession>A0ABZ0HA81</accession>
<dbReference type="Gene3D" id="2.40.160.20">
    <property type="match status" value="1"/>
</dbReference>
<keyword evidence="1" id="KW-0732">Signal</keyword>
<keyword evidence="2" id="KW-0378">Hydrolase</keyword>
<sequence length="170" mass="18585">MRRLVTTFALLPSLLFTSVAQAQELVFGFGHADFLSEQADDGAYLSADYLGTRDWRLLGFDAGLGVTAQVHETGDIFLGGGLQAQRDLGQRWFIEASVMPGAFFEGEKANDLGSTFEIRSLVGIGRELRGGRRLTLAFTHISNASIGDQNPGLNAINLRLHVPLRHRARN</sequence>
<dbReference type="GO" id="GO:0016787">
    <property type="term" value="F:hydrolase activity"/>
    <property type="evidence" value="ECO:0007669"/>
    <property type="project" value="UniProtKB-KW"/>
</dbReference>